<keyword evidence="3" id="KW-1185">Reference proteome</keyword>
<evidence type="ECO:0000313" key="3">
    <source>
        <dbReference type="Proteomes" id="UP000245771"/>
    </source>
</evidence>
<dbReference type="Proteomes" id="UP000245771">
    <property type="component" value="Unassembled WGS sequence"/>
</dbReference>
<accession>A0A316V3T9</accession>
<gene>
    <name evidence="2" type="ORF">FA14DRAFT_158148</name>
</gene>
<protein>
    <submittedName>
        <fullName evidence="2">Uncharacterized protein</fullName>
    </submittedName>
</protein>
<dbReference type="EMBL" id="KZ819606">
    <property type="protein sequence ID" value="PWN32216.1"/>
    <property type="molecule type" value="Genomic_DNA"/>
</dbReference>
<evidence type="ECO:0000313" key="2">
    <source>
        <dbReference type="EMBL" id="PWN32216.1"/>
    </source>
</evidence>
<dbReference type="RefSeq" id="XP_025352518.1">
    <property type="nucleotide sequence ID" value="XM_025497939.1"/>
</dbReference>
<sequence length="137" mass="15509">MILKLFHLFFFLIYAVHGGFLQTKNVKKETPRQITLSPAQAHQHAFNEIASGSPVQSQYNKHANGVYVKSKVNPTRSHNKKMKAKLKPKLEIHENNIDQLYTLRHNGGTIDLGRSASGKRYEYSNASPFSKSRDSSP</sequence>
<reference evidence="2 3" key="1">
    <citation type="journal article" date="2018" name="Mol. Biol. Evol.">
        <title>Broad Genomic Sampling Reveals a Smut Pathogenic Ancestry of the Fungal Clade Ustilaginomycotina.</title>
        <authorList>
            <person name="Kijpornyongpan T."/>
            <person name="Mondo S.J."/>
            <person name="Barry K."/>
            <person name="Sandor L."/>
            <person name="Lee J."/>
            <person name="Lipzen A."/>
            <person name="Pangilinan J."/>
            <person name="LaButti K."/>
            <person name="Hainaut M."/>
            <person name="Henrissat B."/>
            <person name="Grigoriev I.V."/>
            <person name="Spatafora J.W."/>
            <person name="Aime M.C."/>
        </authorList>
    </citation>
    <scope>NUCLEOTIDE SEQUENCE [LARGE SCALE GENOMIC DNA]</scope>
    <source>
        <strain evidence="2 3">MCA 3882</strain>
    </source>
</reference>
<dbReference type="AlphaFoldDB" id="A0A316V3T9"/>
<proteinExistence type="predicted"/>
<organism evidence="2 3">
    <name type="scientific">Meira miltonrushii</name>
    <dbReference type="NCBI Taxonomy" id="1280837"/>
    <lineage>
        <taxon>Eukaryota</taxon>
        <taxon>Fungi</taxon>
        <taxon>Dikarya</taxon>
        <taxon>Basidiomycota</taxon>
        <taxon>Ustilaginomycotina</taxon>
        <taxon>Exobasidiomycetes</taxon>
        <taxon>Exobasidiales</taxon>
        <taxon>Brachybasidiaceae</taxon>
        <taxon>Meira</taxon>
    </lineage>
</organism>
<feature type="chain" id="PRO_5016458605" evidence="1">
    <location>
        <begin position="19"/>
        <end position="137"/>
    </location>
</feature>
<feature type="signal peptide" evidence="1">
    <location>
        <begin position="1"/>
        <end position="18"/>
    </location>
</feature>
<keyword evidence="1" id="KW-0732">Signal</keyword>
<dbReference type="InParanoid" id="A0A316V3T9"/>
<evidence type="ECO:0000256" key="1">
    <source>
        <dbReference type="SAM" id="SignalP"/>
    </source>
</evidence>
<name>A0A316V3T9_9BASI</name>
<dbReference type="GeneID" id="37019720"/>